<dbReference type="GO" id="GO:0030572">
    <property type="term" value="F:phosphatidyltransferase activity"/>
    <property type="evidence" value="ECO:0007669"/>
    <property type="project" value="UniProtKB-ARBA"/>
</dbReference>
<dbReference type="PROSITE" id="PS50035">
    <property type="entry name" value="PLD"/>
    <property type="match status" value="1"/>
</dbReference>
<dbReference type="EMBL" id="LR699119">
    <property type="protein sequence ID" value="VVC74769.1"/>
    <property type="molecule type" value="Genomic_DNA"/>
</dbReference>
<dbReference type="SUPFAM" id="SSF56024">
    <property type="entry name" value="Phospholipase D/nuclease"/>
    <property type="match status" value="2"/>
</dbReference>
<gene>
    <name evidence="3" type="primary">clsB</name>
    <name evidence="3" type="ORF">AQUSIP_00410</name>
</gene>
<organism evidence="3 4">
    <name type="scientific">Aquicella siphonis</name>
    <dbReference type="NCBI Taxonomy" id="254247"/>
    <lineage>
        <taxon>Bacteria</taxon>
        <taxon>Pseudomonadati</taxon>
        <taxon>Pseudomonadota</taxon>
        <taxon>Gammaproteobacteria</taxon>
        <taxon>Legionellales</taxon>
        <taxon>Coxiellaceae</taxon>
        <taxon>Aquicella</taxon>
    </lineage>
</organism>
<keyword evidence="4" id="KW-1185">Reference proteome</keyword>
<dbReference type="RefSeq" id="WP_148337478.1">
    <property type="nucleotide sequence ID" value="NZ_LR699119.1"/>
</dbReference>
<evidence type="ECO:0000259" key="2">
    <source>
        <dbReference type="PROSITE" id="PS50035"/>
    </source>
</evidence>
<dbReference type="KEGG" id="asip:AQUSIP_00410"/>
<evidence type="ECO:0000256" key="1">
    <source>
        <dbReference type="SAM" id="MobiDB-lite"/>
    </source>
</evidence>
<dbReference type="InterPro" id="IPR001736">
    <property type="entry name" value="PLipase_D/transphosphatidylase"/>
</dbReference>
<reference evidence="3 4" key="1">
    <citation type="submission" date="2019-08" db="EMBL/GenBank/DDBJ databases">
        <authorList>
            <person name="Guy L."/>
        </authorList>
    </citation>
    <scope>NUCLEOTIDE SEQUENCE [LARGE SCALE GENOMIC DNA]</scope>
    <source>
        <strain evidence="3 4">SGT-108</strain>
    </source>
</reference>
<dbReference type="GO" id="GO:0032049">
    <property type="term" value="P:cardiolipin biosynthetic process"/>
    <property type="evidence" value="ECO:0007669"/>
    <property type="project" value="UniProtKB-ARBA"/>
</dbReference>
<proteinExistence type="predicted"/>
<dbReference type="Pfam" id="PF13091">
    <property type="entry name" value="PLDc_2"/>
    <property type="match status" value="1"/>
</dbReference>
<name>A0A5E4PD03_9COXI</name>
<protein>
    <submittedName>
        <fullName evidence="3">Cardiolipin synthase B</fullName>
    </submittedName>
</protein>
<evidence type="ECO:0000313" key="4">
    <source>
        <dbReference type="Proteomes" id="UP000324194"/>
    </source>
</evidence>
<evidence type="ECO:0000313" key="3">
    <source>
        <dbReference type="EMBL" id="VVC74769.1"/>
    </source>
</evidence>
<dbReference type="AlphaFoldDB" id="A0A5E4PD03"/>
<feature type="domain" description="PLD phosphodiesterase" evidence="2">
    <location>
        <begin position="142"/>
        <end position="169"/>
    </location>
</feature>
<sequence length="552" mass="61646">MDPRSSGKRLKRINTKLASTEDKSLYGQMSSLHFLEHAPVPLSTMEMHSASGDLILGAKHEVLMMFYKFSSDSDGGREILNALTALKSRAESEKTPVRVCMIVNSRGKLAEALYGYNQPLGLEKLGGSEFFHLKVTYHPTSAFGTLHSKLILVDSTFAMIRGGDPHSGNDRDRHQFETATLIQGPLVAIMRQDFCDVWNAYNIDPLHVSPAPATLTDKRDSTASSIPCLFLSKRENGNPFYYGSCAAPYKIAFLQAIEDAVTCIDIMTSNINDPDICAALAKACNRGIFVNILTGKDLNDSKEYWWGGTNLYALASIVRQVDTAHLPFLSIRWATNDQNNLVHHGEKFTLHAKYACIDKLVVFAGSSPLDKQAMYYSREADIIFEDADAAAQFDLKFFRPCHAAFRDYFDDAYFILFNAIELESKRISQSADTDLKREKAERLREMLAALSQVTRPPRDKLLFLLDAAGPLLEIRTGNKPGMPYSYNTVMNMIYKYGLEHHLSAAPLMVVPEVEKQKHGFFTPPALHRSKSMGSLHTQTEDKGESLKLNSSM</sequence>
<dbReference type="PANTHER" id="PTHR21248">
    <property type="entry name" value="CARDIOLIPIN SYNTHASE"/>
    <property type="match status" value="1"/>
</dbReference>
<feature type="region of interest" description="Disordered" evidence="1">
    <location>
        <begin position="522"/>
        <end position="552"/>
    </location>
</feature>
<dbReference type="Gene3D" id="3.30.870.10">
    <property type="entry name" value="Endonuclease Chain A"/>
    <property type="match status" value="2"/>
</dbReference>
<dbReference type="InterPro" id="IPR025202">
    <property type="entry name" value="PLD-like_dom"/>
</dbReference>
<dbReference type="Proteomes" id="UP000324194">
    <property type="component" value="Chromosome 1"/>
</dbReference>
<dbReference type="PANTHER" id="PTHR21248:SF11">
    <property type="entry name" value="PLD PHOSPHODIESTERASE DOMAIN-CONTAINING PROTEIN"/>
    <property type="match status" value="1"/>
</dbReference>
<accession>A0A5E4PD03</accession>